<dbReference type="AlphaFoldDB" id="A0A8J4D716"/>
<evidence type="ECO:0000313" key="3">
    <source>
        <dbReference type="Proteomes" id="UP000722791"/>
    </source>
</evidence>
<dbReference type="EMBL" id="BNCP01000021">
    <property type="protein sequence ID" value="GIL81327.1"/>
    <property type="molecule type" value="Genomic_DNA"/>
</dbReference>
<comment type="caution">
    <text evidence="2">The sequence shown here is derived from an EMBL/GenBank/DDBJ whole genome shotgun (WGS) entry which is preliminary data.</text>
</comment>
<reference evidence="2" key="1">
    <citation type="journal article" date="2021" name="Proc. Natl. Acad. Sci. U.S.A.">
        <title>Three genomes in the algal genus Volvox reveal the fate of a haploid sex-determining region after a transition to homothallism.</title>
        <authorList>
            <person name="Yamamoto K."/>
            <person name="Hamaji T."/>
            <person name="Kawai-Toyooka H."/>
            <person name="Matsuzaki R."/>
            <person name="Takahashi F."/>
            <person name="Nishimura Y."/>
            <person name="Kawachi M."/>
            <person name="Noguchi H."/>
            <person name="Minakuchi Y."/>
            <person name="Umen J.G."/>
            <person name="Toyoda A."/>
            <person name="Nozaki H."/>
        </authorList>
    </citation>
    <scope>NUCLEOTIDE SEQUENCE</scope>
    <source>
        <strain evidence="2">NIES-3785</strain>
        <strain evidence="1">NIES-3786</strain>
    </source>
</reference>
<name>A0A8J4D716_9CHLO</name>
<dbReference type="Proteomes" id="UP000747110">
    <property type="component" value="Unassembled WGS sequence"/>
</dbReference>
<proteinExistence type="predicted"/>
<dbReference type="EMBL" id="BNCQ01000002">
    <property type="protein sequence ID" value="GIL95006.1"/>
    <property type="molecule type" value="Genomic_DNA"/>
</dbReference>
<evidence type="ECO:0000313" key="2">
    <source>
        <dbReference type="EMBL" id="GIL95006.1"/>
    </source>
</evidence>
<gene>
    <name evidence="1" type="ORF">Vretifemale_10392</name>
    <name evidence="2" type="ORF">Vretimale_1121</name>
</gene>
<organism evidence="2 3">
    <name type="scientific">Volvox reticuliferus</name>
    <dbReference type="NCBI Taxonomy" id="1737510"/>
    <lineage>
        <taxon>Eukaryota</taxon>
        <taxon>Viridiplantae</taxon>
        <taxon>Chlorophyta</taxon>
        <taxon>core chlorophytes</taxon>
        <taxon>Chlorophyceae</taxon>
        <taxon>CS clade</taxon>
        <taxon>Chlamydomonadales</taxon>
        <taxon>Volvocaceae</taxon>
        <taxon>Volvox</taxon>
    </lineage>
</organism>
<evidence type="ECO:0000313" key="1">
    <source>
        <dbReference type="EMBL" id="GIL81327.1"/>
    </source>
</evidence>
<dbReference type="Proteomes" id="UP000722791">
    <property type="component" value="Unassembled WGS sequence"/>
</dbReference>
<sequence>MMGWRPPEDVDAAAKVPAVELSGPYHKIRLPHLALRGRHFPVIAHTRQPLLAGKVLHCPAAVYRIAKHQHLLRTAAVSTQGLTGRISRGPCRCGSQGTTVEGIKSIQAIKPITHPPCGGD</sequence>
<keyword evidence="4" id="KW-1185">Reference proteome</keyword>
<evidence type="ECO:0000313" key="4">
    <source>
        <dbReference type="Proteomes" id="UP000747110"/>
    </source>
</evidence>
<protein>
    <submittedName>
        <fullName evidence="2">Uncharacterized protein</fullName>
    </submittedName>
</protein>
<accession>A0A8J4D716</accession>